<dbReference type="Gene3D" id="3.40.50.720">
    <property type="entry name" value="NAD(P)-binding Rossmann-like Domain"/>
    <property type="match status" value="1"/>
</dbReference>
<protein>
    <recommendedName>
        <fullName evidence="5">Gfo/Idh/MocA-like oxidoreductase N-terminal domain-containing protein</fullName>
    </recommendedName>
</protein>
<organism evidence="3 4">
    <name type="scientific">Bifiguratus adelaidae</name>
    <dbReference type="NCBI Taxonomy" id="1938954"/>
    <lineage>
        <taxon>Eukaryota</taxon>
        <taxon>Fungi</taxon>
        <taxon>Fungi incertae sedis</taxon>
        <taxon>Mucoromycota</taxon>
        <taxon>Mucoromycotina</taxon>
        <taxon>Endogonomycetes</taxon>
        <taxon>Endogonales</taxon>
        <taxon>Endogonales incertae sedis</taxon>
        <taxon>Bifiguratus</taxon>
    </lineage>
</organism>
<accession>A0A261XW31</accession>
<feature type="domain" description="Gfo/Idh/MocA-like oxidoreductase C-terminal" evidence="2">
    <location>
        <begin position="149"/>
        <end position="376"/>
    </location>
</feature>
<feature type="domain" description="Gfo/Idh/MocA-like oxidoreductase N-terminal" evidence="1">
    <location>
        <begin position="6"/>
        <end position="133"/>
    </location>
</feature>
<dbReference type="PANTHER" id="PTHR43593:SF1">
    <property type="entry name" value="INOSITOL 2-DEHYDROGENASE"/>
    <property type="match status" value="1"/>
</dbReference>
<dbReference type="InterPro" id="IPR036291">
    <property type="entry name" value="NAD(P)-bd_dom_sf"/>
</dbReference>
<evidence type="ECO:0000259" key="2">
    <source>
        <dbReference type="Pfam" id="PF02894"/>
    </source>
</evidence>
<reference evidence="3 4" key="1">
    <citation type="journal article" date="2017" name="Mycologia">
        <title>Bifiguratus adelaidae, gen. et sp. nov., a new member of Mucoromycotina in endophytic and soil-dwelling habitats.</title>
        <authorList>
            <person name="Torres-Cruz T.J."/>
            <person name="Billingsley Tobias T.L."/>
            <person name="Almatruk M."/>
            <person name="Hesse C."/>
            <person name="Kuske C.R."/>
            <person name="Desiro A."/>
            <person name="Benucci G.M."/>
            <person name="Bonito G."/>
            <person name="Stajich J.E."/>
            <person name="Dunlap C."/>
            <person name="Arnold A.E."/>
            <person name="Porras-Alfaro A."/>
        </authorList>
    </citation>
    <scope>NUCLEOTIDE SEQUENCE [LARGE SCALE GENOMIC DNA]</scope>
    <source>
        <strain evidence="3 4">AZ0501</strain>
    </source>
</reference>
<dbReference type="OrthoDB" id="408743at2759"/>
<evidence type="ECO:0000259" key="1">
    <source>
        <dbReference type="Pfam" id="PF01408"/>
    </source>
</evidence>
<evidence type="ECO:0000313" key="4">
    <source>
        <dbReference type="Proteomes" id="UP000242875"/>
    </source>
</evidence>
<dbReference type="Proteomes" id="UP000242875">
    <property type="component" value="Unassembled WGS sequence"/>
</dbReference>
<dbReference type="AlphaFoldDB" id="A0A261XW31"/>
<dbReference type="Pfam" id="PF02894">
    <property type="entry name" value="GFO_IDH_MocA_C"/>
    <property type="match status" value="1"/>
</dbReference>
<proteinExistence type="predicted"/>
<dbReference type="SUPFAM" id="SSF55347">
    <property type="entry name" value="Glyceraldehyde-3-phosphate dehydrogenase-like, C-terminal domain"/>
    <property type="match status" value="1"/>
</dbReference>
<dbReference type="InterPro" id="IPR000683">
    <property type="entry name" value="Gfo/Idh/MocA-like_OxRdtase_N"/>
</dbReference>
<evidence type="ECO:0008006" key="5">
    <source>
        <dbReference type="Google" id="ProtNLM"/>
    </source>
</evidence>
<sequence>MTGNNIRYAIIGAGMMAREHVANLAIIPGSQVVALSDPEPSSIQGTLDKMPADVRPTVKTYSDHKELLAASANEVDALIIASPNDTHFQILCDIFDCGHAYAVLCEKPFCTTTEHCDILEEKVKNYKAPVWVAMEYRFMPPVAKLIQSVHAEEIGNLHMFTIREHRFPFLPKVGDWNRFSVHTGGTLVEKCCHFFDLMRLVVRDEPIRVYASGARDVNHADEKYDGKTPDILDNAYVIVDFAHGQRAMLELCMFAEGSEFQETISAVGSKAKVECYVPGPADYWDGTERQGELVFSPRFDKKPFHIPVEVDETILKAGHHHGSTYYEHVKFRNVVLGWQGKGEKTEIEVGVLDGLRAVRMGIAAETSIKEGMPIKLSF</sequence>
<name>A0A261XW31_9FUNG</name>
<dbReference type="InterPro" id="IPR050424">
    <property type="entry name" value="Gfo-Idh-MocA_inositol_DH"/>
</dbReference>
<dbReference type="GO" id="GO:0000166">
    <property type="term" value="F:nucleotide binding"/>
    <property type="evidence" value="ECO:0007669"/>
    <property type="project" value="InterPro"/>
</dbReference>
<comment type="caution">
    <text evidence="3">The sequence shown here is derived from an EMBL/GenBank/DDBJ whole genome shotgun (WGS) entry which is preliminary data.</text>
</comment>
<evidence type="ECO:0000313" key="3">
    <source>
        <dbReference type="EMBL" id="OZJ02528.1"/>
    </source>
</evidence>
<keyword evidence="4" id="KW-1185">Reference proteome</keyword>
<dbReference type="Gene3D" id="3.30.360.10">
    <property type="entry name" value="Dihydrodipicolinate Reductase, domain 2"/>
    <property type="match status" value="1"/>
</dbReference>
<dbReference type="EMBL" id="MVBO01000145">
    <property type="protein sequence ID" value="OZJ02528.1"/>
    <property type="molecule type" value="Genomic_DNA"/>
</dbReference>
<dbReference type="SUPFAM" id="SSF51735">
    <property type="entry name" value="NAD(P)-binding Rossmann-fold domains"/>
    <property type="match status" value="1"/>
</dbReference>
<dbReference type="InterPro" id="IPR004104">
    <property type="entry name" value="Gfo/Idh/MocA-like_OxRdtase_C"/>
</dbReference>
<gene>
    <name evidence="3" type="ORF">BZG36_04133</name>
</gene>
<dbReference type="PANTHER" id="PTHR43593">
    <property type="match status" value="1"/>
</dbReference>
<dbReference type="Pfam" id="PF01408">
    <property type="entry name" value="GFO_IDH_MocA"/>
    <property type="match status" value="1"/>
</dbReference>